<dbReference type="AlphaFoldDB" id="A0A2W7QT02"/>
<keyword evidence="3" id="KW-1185">Reference proteome</keyword>
<evidence type="ECO:0000313" key="2">
    <source>
        <dbReference type="EMBL" id="PZX49210.1"/>
    </source>
</evidence>
<dbReference type="InterPro" id="IPR029060">
    <property type="entry name" value="PIN-like_dom_sf"/>
</dbReference>
<evidence type="ECO:0000259" key="1">
    <source>
        <dbReference type="Pfam" id="PF01850"/>
    </source>
</evidence>
<accession>A0A2W7QT02</accession>
<dbReference type="SUPFAM" id="SSF88723">
    <property type="entry name" value="PIN domain-like"/>
    <property type="match status" value="1"/>
</dbReference>
<dbReference type="Proteomes" id="UP000248882">
    <property type="component" value="Unassembled WGS sequence"/>
</dbReference>
<dbReference type="Pfam" id="PF01850">
    <property type="entry name" value="PIN"/>
    <property type="match status" value="1"/>
</dbReference>
<name>A0A2W7QT02_9BACT</name>
<reference evidence="2 3" key="1">
    <citation type="submission" date="2018-06" db="EMBL/GenBank/DDBJ databases">
        <title>Genomic Encyclopedia of Archaeal and Bacterial Type Strains, Phase II (KMG-II): from individual species to whole genera.</title>
        <authorList>
            <person name="Goeker M."/>
        </authorList>
    </citation>
    <scope>NUCLEOTIDE SEQUENCE [LARGE SCALE GENOMIC DNA]</scope>
    <source>
        <strain evidence="2 3">DSM 19830</strain>
    </source>
</reference>
<protein>
    <recommendedName>
        <fullName evidence="1">PIN domain-containing protein</fullName>
    </recommendedName>
</protein>
<evidence type="ECO:0000313" key="3">
    <source>
        <dbReference type="Proteomes" id="UP000248882"/>
    </source>
</evidence>
<dbReference type="RefSeq" id="WP_111321463.1">
    <property type="nucleotide sequence ID" value="NZ_QKZT01000016.1"/>
</dbReference>
<proteinExistence type="predicted"/>
<comment type="caution">
    <text evidence="2">The sequence shown here is derived from an EMBL/GenBank/DDBJ whole genome shotgun (WGS) entry which is preliminary data.</text>
</comment>
<dbReference type="Gene3D" id="3.40.50.1010">
    <property type="entry name" value="5'-nuclease"/>
    <property type="match status" value="1"/>
</dbReference>
<dbReference type="InterPro" id="IPR002716">
    <property type="entry name" value="PIN_dom"/>
</dbReference>
<feature type="domain" description="PIN" evidence="1">
    <location>
        <begin position="4"/>
        <end position="112"/>
    </location>
</feature>
<dbReference type="EMBL" id="QKZT01000016">
    <property type="protein sequence ID" value="PZX49210.1"/>
    <property type="molecule type" value="Genomic_DNA"/>
</dbReference>
<dbReference type="OrthoDB" id="9811788at2"/>
<organism evidence="2 3">
    <name type="scientific">Algoriphagus chordae</name>
    <dbReference type="NCBI Taxonomy" id="237019"/>
    <lineage>
        <taxon>Bacteria</taxon>
        <taxon>Pseudomonadati</taxon>
        <taxon>Bacteroidota</taxon>
        <taxon>Cytophagia</taxon>
        <taxon>Cytophagales</taxon>
        <taxon>Cyclobacteriaceae</taxon>
        <taxon>Algoriphagus</taxon>
    </lineage>
</organism>
<sequence length="128" mass="14752">MKPVLIDTSVWIEFLKGNPDYFPPMIALMKDGEIFSLELIFAELLQGVKTTRELNLITDFYRQLKILDQPGLVFESGDFSRRAGLINRGIGLIDAVIFHTADKFDLQIWTLDMKIISFLGDRRVYQPK</sequence>
<gene>
    <name evidence="2" type="ORF">LV85_03341</name>
</gene>